<evidence type="ECO:0000256" key="1">
    <source>
        <dbReference type="SAM" id="MobiDB-lite"/>
    </source>
</evidence>
<accession>A0AAV5BLY8</accession>
<comment type="caution">
    <text evidence="2">The sequence shown here is derived from an EMBL/GenBank/DDBJ whole genome shotgun (WGS) entry which is preliminary data.</text>
</comment>
<sequence length="144" mass="16067">MACTVKFPGGSDMSVGCRFCWVADPRVGIMFFMSRRRTERGVLVGHASPERATWRLPHDADGWRRDRLANERAQGGSIGARKDKRIGRLDRRCDRATPNPPPAVTRPGPCGLGRRERRRVGRLVAKSHDDGLESLDQVHVNVGL</sequence>
<evidence type="ECO:0000313" key="3">
    <source>
        <dbReference type="Proteomes" id="UP001054889"/>
    </source>
</evidence>
<evidence type="ECO:0000313" key="2">
    <source>
        <dbReference type="EMBL" id="GJM86957.1"/>
    </source>
</evidence>
<dbReference type="Proteomes" id="UP001054889">
    <property type="component" value="Unassembled WGS sequence"/>
</dbReference>
<organism evidence="2 3">
    <name type="scientific">Eleusine coracana subsp. coracana</name>
    <dbReference type="NCBI Taxonomy" id="191504"/>
    <lineage>
        <taxon>Eukaryota</taxon>
        <taxon>Viridiplantae</taxon>
        <taxon>Streptophyta</taxon>
        <taxon>Embryophyta</taxon>
        <taxon>Tracheophyta</taxon>
        <taxon>Spermatophyta</taxon>
        <taxon>Magnoliopsida</taxon>
        <taxon>Liliopsida</taxon>
        <taxon>Poales</taxon>
        <taxon>Poaceae</taxon>
        <taxon>PACMAD clade</taxon>
        <taxon>Chloridoideae</taxon>
        <taxon>Cynodonteae</taxon>
        <taxon>Eleusininae</taxon>
        <taxon>Eleusine</taxon>
    </lineage>
</organism>
<dbReference type="EMBL" id="BQKI01000001">
    <property type="protein sequence ID" value="GJM86957.1"/>
    <property type="molecule type" value="Genomic_DNA"/>
</dbReference>
<gene>
    <name evidence="2" type="primary">ga02862</name>
    <name evidence="2" type="ORF">PR202_ga02862</name>
</gene>
<reference evidence="2" key="2">
    <citation type="submission" date="2021-12" db="EMBL/GenBank/DDBJ databases">
        <title>Resequencing data analysis of finger millet.</title>
        <authorList>
            <person name="Hatakeyama M."/>
            <person name="Aluri S."/>
            <person name="Balachadran M.T."/>
            <person name="Sivarajan S.R."/>
            <person name="Poveda L."/>
            <person name="Shimizu-Inatsugi R."/>
            <person name="Schlapbach R."/>
            <person name="Sreeman S.M."/>
            <person name="Shimizu K.K."/>
        </authorList>
    </citation>
    <scope>NUCLEOTIDE SEQUENCE</scope>
</reference>
<proteinExistence type="predicted"/>
<feature type="compositionally biased region" description="Basic and acidic residues" evidence="1">
    <location>
        <begin position="86"/>
        <end position="95"/>
    </location>
</feature>
<feature type="region of interest" description="Disordered" evidence="1">
    <location>
        <begin position="71"/>
        <end position="116"/>
    </location>
</feature>
<keyword evidence="3" id="KW-1185">Reference proteome</keyword>
<reference evidence="2" key="1">
    <citation type="journal article" date="2018" name="DNA Res.">
        <title>Multiple hybrid de novo genome assembly of finger millet, an orphan allotetraploid crop.</title>
        <authorList>
            <person name="Hatakeyama M."/>
            <person name="Aluri S."/>
            <person name="Balachadran M.T."/>
            <person name="Sivarajan S.R."/>
            <person name="Patrignani A."/>
            <person name="Gruter S."/>
            <person name="Poveda L."/>
            <person name="Shimizu-Inatsugi R."/>
            <person name="Baeten J."/>
            <person name="Francoijs K.J."/>
            <person name="Nataraja K.N."/>
            <person name="Reddy Y.A.N."/>
            <person name="Phadnis S."/>
            <person name="Ravikumar R.L."/>
            <person name="Schlapbach R."/>
            <person name="Sreeman S.M."/>
            <person name="Shimizu K.K."/>
        </authorList>
    </citation>
    <scope>NUCLEOTIDE SEQUENCE</scope>
</reference>
<protein>
    <submittedName>
        <fullName evidence="2">Uncharacterized protein</fullName>
    </submittedName>
</protein>
<name>A0AAV5BLY8_ELECO</name>
<dbReference type="AlphaFoldDB" id="A0AAV5BLY8"/>